<protein>
    <recommendedName>
        <fullName evidence="4">YcxB-like protein domain-containing protein</fullName>
    </recommendedName>
</protein>
<gene>
    <name evidence="2" type="ORF">ACFQFQ_04980</name>
</gene>
<organism evidence="2 3">
    <name type="scientific">Sulfitobacter porphyrae</name>
    <dbReference type="NCBI Taxonomy" id="1246864"/>
    <lineage>
        <taxon>Bacteria</taxon>
        <taxon>Pseudomonadati</taxon>
        <taxon>Pseudomonadota</taxon>
        <taxon>Alphaproteobacteria</taxon>
        <taxon>Rhodobacterales</taxon>
        <taxon>Roseobacteraceae</taxon>
        <taxon>Sulfitobacter</taxon>
    </lineage>
</organism>
<proteinExistence type="predicted"/>
<keyword evidence="1" id="KW-1133">Transmembrane helix</keyword>
<keyword evidence="1" id="KW-0472">Membrane</keyword>
<feature type="transmembrane region" description="Helical" evidence="1">
    <location>
        <begin position="34"/>
        <end position="52"/>
    </location>
</feature>
<dbReference type="EMBL" id="JBHSWG010000001">
    <property type="protein sequence ID" value="MFC6759010.1"/>
    <property type="molecule type" value="Genomic_DNA"/>
</dbReference>
<keyword evidence="3" id="KW-1185">Reference proteome</keyword>
<evidence type="ECO:0000256" key="1">
    <source>
        <dbReference type="SAM" id="Phobius"/>
    </source>
</evidence>
<accession>A0ABW2AZY6</accession>
<reference evidence="3" key="1">
    <citation type="journal article" date="2019" name="Int. J. Syst. Evol. Microbiol.">
        <title>The Global Catalogue of Microorganisms (GCM) 10K type strain sequencing project: providing services to taxonomists for standard genome sequencing and annotation.</title>
        <authorList>
            <consortium name="The Broad Institute Genomics Platform"/>
            <consortium name="The Broad Institute Genome Sequencing Center for Infectious Disease"/>
            <person name="Wu L."/>
            <person name="Ma J."/>
        </authorList>
    </citation>
    <scope>NUCLEOTIDE SEQUENCE [LARGE SCALE GENOMIC DNA]</scope>
    <source>
        <strain evidence="3">CCUG 66188</strain>
    </source>
</reference>
<sequence>MTESYELRYRLTEDLLKQAMTNWAKPHRPLRHRALRFAGILILSGCVGATLALTGVTDMVSSDFWLGILLGFYAGIALWFFRHKHHLRRLVRYSKAKMAREGEIVARLSTEGVEFISAVATSQSSWKSYDEIIRMSDATALRSGGIMYPIPHAALPGDVPGAQFHADVVRWHEAAT</sequence>
<dbReference type="Proteomes" id="UP001596353">
    <property type="component" value="Unassembled WGS sequence"/>
</dbReference>
<evidence type="ECO:0000313" key="3">
    <source>
        <dbReference type="Proteomes" id="UP001596353"/>
    </source>
</evidence>
<evidence type="ECO:0008006" key="4">
    <source>
        <dbReference type="Google" id="ProtNLM"/>
    </source>
</evidence>
<comment type="caution">
    <text evidence="2">The sequence shown here is derived from an EMBL/GenBank/DDBJ whole genome shotgun (WGS) entry which is preliminary data.</text>
</comment>
<evidence type="ECO:0000313" key="2">
    <source>
        <dbReference type="EMBL" id="MFC6759010.1"/>
    </source>
</evidence>
<keyword evidence="1" id="KW-0812">Transmembrane</keyword>
<name>A0ABW2AZY6_9RHOB</name>
<feature type="transmembrane region" description="Helical" evidence="1">
    <location>
        <begin position="64"/>
        <end position="81"/>
    </location>
</feature>